<dbReference type="GO" id="GO:0004467">
    <property type="term" value="F:long-chain fatty acid-CoA ligase activity"/>
    <property type="evidence" value="ECO:0007669"/>
    <property type="project" value="UniProtKB-EC"/>
</dbReference>
<gene>
    <name evidence="4" type="primary">fadD3</name>
    <name evidence="4" type="ORF">SCFA_460012</name>
</gene>
<dbReference type="Pfam" id="PF13193">
    <property type="entry name" value="AMP-binding_C"/>
    <property type="match status" value="1"/>
</dbReference>
<dbReference type="Pfam" id="PF00501">
    <property type="entry name" value="AMP-binding"/>
    <property type="match status" value="1"/>
</dbReference>
<name>A0A485M6X6_9ZZZZ</name>
<feature type="domain" description="AMP-binding enzyme C-terminal" evidence="3">
    <location>
        <begin position="455"/>
        <end position="529"/>
    </location>
</feature>
<reference evidence="4" key="1">
    <citation type="submission" date="2019-03" db="EMBL/GenBank/DDBJ databases">
        <authorList>
            <person name="Hao L."/>
        </authorList>
    </citation>
    <scope>NUCLEOTIDE SEQUENCE</scope>
</reference>
<feature type="domain" description="AMP-dependent synthetase/ligase" evidence="2">
    <location>
        <begin position="32"/>
        <end position="404"/>
    </location>
</feature>
<organism evidence="4">
    <name type="scientific">anaerobic digester metagenome</name>
    <dbReference type="NCBI Taxonomy" id="1263854"/>
    <lineage>
        <taxon>unclassified sequences</taxon>
        <taxon>metagenomes</taxon>
        <taxon>ecological metagenomes</taxon>
    </lineage>
</organism>
<dbReference type="Gene3D" id="3.30.300.30">
    <property type="match status" value="1"/>
</dbReference>
<dbReference type="InterPro" id="IPR000873">
    <property type="entry name" value="AMP-dep_synth/lig_dom"/>
</dbReference>
<dbReference type="PANTHER" id="PTHR43767">
    <property type="entry name" value="LONG-CHAIN-FATTY-ACID--COA LIGASE"/>
    <property type="match status" value="1"/>
</dbReference>
<evidence type="ECO:0000259" key="3">
    <source>
        <dbReference type="Pfam" id="PF13193"/>
    </source>
</evidence>
<dbReference type="InterPro" id="IPR020845">
    <property type="entry name" value="AMP-binding_CS"/>
</dbReference>
<evidence type="ECO:0000256" key="1">
    <source>
        <dbReference type="ARBA" id="ARBA00006432"/>
    </source>
</evidence>
<dbReference type="EMBL" id="CAADRN010000346">
    <property type="protein sequence ID" value="VFU18470.1"/>
    <property type="molecule type" value="Genomic_DNA"/>
</dbReference>
<accession>A0A485M6X6</accession>
<comment type="similarity">
    <text evidence="1">Belongs to the ATP-dependent AMP-binding enzyme family.</text>
</comment>
<dbReference type="AlphaFoldDB" id="A0A485M6X6"/>
<sequence length="549" mass="60466">MTNENRPRPSHAAPGVRHNLDYPVIPLYQFLDDAVSSFPDAPAAIFAGSIQTYRDLGGQAARLARALWELGVQRGDRVSLMLPNCPQMIAAFYGVLKAGGIVVQVNPLFLSRELENRLNDCGAETIILLDEYLPLLQVIQSRTSVKNVITVNLGGKIKAPRMNGGNVLDYDALLEGMGTEAPPHFPNPANDAALIQYTGGTTGVSKGVMLTHFNLVANTLQVRETLAAACCRGQDRILVTLPLFHAYGMTLGMNLAVSIAGTQILLPRFDAGAVLRAINEYRPSFFPGTPHMYMSLLKHPRLADFDLSSIKACISVSAPLPAEAVRRFEALTRGRLVEGYGLTEASPFITVNPLCGAEKPGSIGRSLPDTECAVVNLDTGEKELQPGEFGELIVRGPQVMKGYWNQPEETAYALRDGWLFTGDVARMDEDGFIYIVNRKKRTITAVGYDINPRDVEDVIYEHPGVTEAVVIGIDSLYYEKTIKAYIVLEEGVTVTAEEIIRFCRERLEEFQVPKVVEFRESLPKTIAGKVLRRVLIEEERRRHKPVNSG</sequence>
<evidence type="ECO:0000259" key="2">
    <source>
        <dbReference type="Pfam" id="PF00501"/>
    </source>
</evidence>
<dbReference type="Gene3D" id="3.40.50.12780">
    <property type="entry name" value="N-terminal domain of ligase-like"/>
    <property type="match status" value="1"/>
</dbReference>
<dbReference type="CDD" id="cd05936">
    <property type="entry name" value="FC-FACS_FadD_like"/>
    <property type="match status" value="1"/>
</dbReference>
<proteinExistence type="inferred from homology"/>
<evidence type="ECO:0000313" key="4">
    <source>
        <dbReference type="EMBL" id="VFU18470.1"/>
    </source>
</evidence>
<dbReference type="PANTHER" id="PTHR43767:SF1">
    <property type="entry name" value="NONRIBOSOMAL PEPTIDE SYNTHASE PES1 (EUROFUNG)-RELATED"/>
    <property type="match status" value="1"/>
</dbReference>
<dbReference type="FunFam" id="3.40.50.12780:FF:000003">
    <property type="entry name" value="Long-chain-fatty-acid--CoA ligase FadD"/>
    <property type="match status" value="1"/>
</dbReference>
<dbReference type="InterPro" id="IPR042099">
    <property type="entry name" value="ANL_N_sf"/>
</dbReference>
<protein>
    <submittedName>
        <fullName evidence="4">Long-chain-fatty-acid--CoA ligase</fullName>
        <ecNumber evidence="4">6.2.1.3</ecNumber>
    </submittedName>
</protein>
<dbReference type="InterPro" id="IPR050237">
    <property type="entry name" value="ATP-dep_AMP-bd_enzyme"/>
</dbReference>
<keyword evidence="4" id="KW-0436">Ligase</keyword>
<dbReference type="EC" id="6.2.1.3" evidence="4"/>
<dbReference type="InterPro" id="IPR025110">
    <property type="entry name" value="AMP-bd_C"/>
</dbReference>
<dbReference type="PROSITE" id="PS00455">
    <property type="entry name" value="AMP_BINDING"/>
    <property type="match status" value="1"/>
</dbReference>
<dbReference type="InterPro" id="IPR045851">
    <property type="entry name" value="AMP-bd_C_sf"/>
</dbReference>
<dbReference type="SUPFAM" id="SSF56801">
    <property type="entry name" value="Acetyl-CoA synthetase-like"/>
    <property type="match status" value="1"/>
</dbReference>